<dbReference type="AlphaFoldDB" id="A0A2H0N988"/>
<protein>
    <recommendedName>
        <fullName evidence="1">TraG P-loop domain-containing protein</fullName>
    </recommendedName>
</protein>
<dbReference type="InterPro" id="IPR027417">
    <property type="entry name" value="P-loop_NTPase"/>
</dbReference>
<gene>
    <name evidence="2" type="ORF">COV57_03065</name>
</gene>
<feature type="domain" description="TraG P-loop" evidence="1">
    <location>
        <begin position="407"/>
        <end position="747"/>
    </location>
</feature>
<accession>A0A2H0N988</accession>
<dbReference type="InterPro" id="IPR053155">
    <property type="entry name" value="F-pilin_assembly_TraC"/>
</dbReference>
<dbReference type="Gene3D" id="3.40.50.300">
    <property type="entry name" value="P-loop containing nucleotide triphosphate hydrolases"/>
    <property type="match status" value="2"/>
</dbReference>
<name>A0A2H0N988_9BACT</name>
<dbReference type="Pfam" id="PF19044">
    <property type="entry name" value="P-loop_TraG"/>
    <property type="match status" value="1"/>
</dbReference>
<dbReference type="Proteomes" id="UP000229893">
    <property type="component" value="Unassembled WGS sequence"/>
</dbReference>
<evidence type="ECO:0000313" key="3">
    <source>
        <dbReference type="Proteomes" id="UP000229893"/>
    </source>
</evidence>
<organism evidence="2 3">
    <name type="scientific">Candidatus Liptonbacteria bacterium CG11_big_fil_rev_8_21_14_0_20_35_14</name>
    <dbReference type="NCBI Taxonomy" id="1974634"/>
    <lineage>
        <taxon>Bacteria</taxon>
        <taxon>Candidatus Liptoniibacteriota</taxon>
    </lineage>
</organism>
<dbReference type="EMBL" id="PCWO01000045">
    <property type="protein sequence ID" value="PIR04676.1"/>
    <property type="molecule type" value="Genomic_DNA"/>
</dbReference>
<dbReference type="PANTHER" id="PTHR38467:SF1">
    <property type="entry name" value="CONJUGATIVE TRANSFER: ASSEMBLY"/>
    <property type="match status" value="1"/>
</dbReference>
<dbReference type="PANTHER" id="PTHR38467">
    <property type="match status" value="1"/>
</dbReference>
<proteinExistence type="predicted"/>
<dbReference type="SUPFAM" id="SSF52540">
    <property type="entry name" value="P-loop containing nucleoside triphosphate hydrolases"/>
    <property type="match status" value="1"/>
</dbReference>
<evidence type="ECO:0000313" key="2">
    <source>
        <dbReference type="EMBL" id="PIR04676.1"/>
    </source>
</evidence>
<sequence length="796" mass="90387">MIIAKNKYASLLNKISCSYKTDCIDLIECEENGIRCTDGSMVFAIETPLTEDMLKNEGYLEKSNGVHGQLLLNAYQLANEMNLELVIQYVMQRRFLKEFQSDCSEKLLNSCEELAFDSEKAVKDKLYISFRLFKKVSTENSYKIKDLFNLSKSEVLFVSIEDLELFKTKLFQRASLVHNFLSEQEIIKVISGAIEDLPSEETLKKFEPKIIKRDRGVFNRNGNQISVLYLSPNVEEISLGTMPTLLRTMSKLEFDYVVCITDPLFESNSEIKAKKGWYEKRDERRYLDISSISENIGRRNPLLRVSSRIVIKNCTPELMYQIRDFSLGLIGASFELEGQVPLHMLSTSLLGNMNISDNKAIERSKRMLLNSLTKMLPVYCGTSGYEEGITKISLDGTLLKIDRVGGSGNRMTTILGNSGVGKSVLVSEIILEYLEKNPKGCVRVVDHKTSMKDLVDYKDGTLRDLDDSLTSKIGFSPFAVNDPDEGDITSISVLAMTAMKSISSEIRFSALHKELLRESIRIAFLNQNHSNKNAPHPIWEDVIVSFPSAKQAFLSHGHDDHKLDECFQELRSYSVCLEAGGQFARIFSNYDNETVISDSLCVYDLDGITDDSTRLISYMTTFVKIKRDIKRLPLNIPKLVIFDEFGILVSQNSAKEEIKEFVDDIVKTCRKLNVQAIAIANDISTFADSLAGRSFWDIAKIKLFLPLGDLYPTLINKLGSYFDEVDKEAINILELEKENRRTMIYQIDKRDSDHEPIKTLYYSHMSKELETVCSTDPGRISEVIKYQGEGFENVVH</sequence>
<evidence type="ECO:0000259" key="1">
    <source>
        <dbReference type="Pfam" id="PF19044"/>
    </source>
</evidence>
<comment type="caution">
    <text evidence="2">The sequence shown here is derived from an EMBL/GenBank/DDBJ whole genome shotgun (WGS) entry which is preliminary data.</text>
</comment>
<dbReference type="InterPro" id="IPR043964">
    <property type="entry name" value="P-loop_TraG"/>
</dbReference>
<reference evidence="2 3" key="1">
    <citation type="submission" date="2017-09" db="EMBL/GenBank/DDBJ databases">
        <title>Depth-based differentiation of microbial function through sediment-hosted aquifers and enrichment of novel symbionts in the deep terrestrial subsurface.</title>
        <authorList>
            <person name="Probst A.J."/>
            <person name="Ladd B."/>
            <person name="Jarett J.K."/>
            <person name="Geller-Mcgrath D.E."/>
            <person name="Sieber C.M."/>
            <person name="Emerson J.B."/>
            <person name="Anantharaman K."/>
            <person name="Thomas B.C."/>
            <person name="Malmstrom R."/>
            <person name="Stieglmeier M."/>
            <person name="Klingl A."/>
            <person name="Woyke T."/>
            <person name="Ryan C.M."/>
            <person name="Banfield J.F."/>
        </authorList>
    </citation>
    <scope>NUCLEOTIDE SEQUENCE [LARGE SCALE GENOMIC DNA]</scope>
    <source>
        <strain evidence="2">CG11_big_fil_rev_8_21_14_0_20_35_14</strain>
    </source>
</reference>